<gene>
    <name evidence="1" type="ORF">GLOINDRAFT_91805</name>
</gene>
<protein>
    <submittedName>
        <fullName evidence="1">Uncharacterized protein</fullName>
    </submittedName>
</protein>
<proteinExistence type="predicted"/>
<name>U9UMH1_RHIID</name>
<reference evidence="1" key="1">
    <citation type="submission" date="2013-07" db="EMBL/GenBank/DDBJ databases">
        <title>The genome of an arbuscular mycorrhizal fungus provides insights into the evolution of the oldest plant symbiosis.</title>
        <authorList>
            <consortium name="DOE Joint Genome Institute"/>
            <person name="Tisserant E."/>
            <person name="Malbreil M."/>
            <person name="Kuo A."/>
            <person name="Kohler A."/>
            <person name="Symeonidi A."/>
            <person name="Balestrini R."/>
            <person name="Charron P."/>
            <person name="Duensing N."/>
            <person name="Frei-dit-Frey N."/>
            <person name="Gianinazzi-Pearson V."/>
            <person name="Gilbert B."/>
            <person name="Handa Y."/>
            <person name="Hijri M."/>
            <person name="Kaul R."/>
            <person name="Kawaguchi M."/>
            <person name="Krajinski F."/>
            <person name="Lammers P."/>
            <person name="Lapierre D."/>
            <person name="Masclaux F.G."/>
            <person name="Murat C."/>
            <person name="Morin E."/>
            <person name="Ndikumana S."/>
            <person name="Pagni M."/>
            <person name="Petitpierre D."/>
            <person name="Requena N."/>
            <person name="Rosikiewicz P."/>
            <person name="Riley R."/>
            <person name="Saito K."/>
            <person name="San Clemente H."/>
            <person name="Shapiro H."/>
            <person name="van Tuinen D."/>
            <person name="Becard G."/>
            <person name="Bonfante P."/>
            <person name="Paszkowski U."/>
            <person name="Shachar-Hill Y."/>
            <person name="Young J.P."/>
            <person name="Sanders I.R."/>
            <person name="Henrissat B."/>
            <person name="Rensing S.A."/>
            <person name="Grigoriev I.V."/>
            <person name="Corradi N."/>
            <person name="Roux C."/>
            <person name="Martin F."/>
        </authorList>
    </citation>
    <scope>NUCLEOTIDE SEQUENCE</scope>
    <source>
        <strain evidence="1">DAOM 197198</strain>
    </source>
</reference>
<dbReference type="AlphaFoldDB" id="U9UMH1"/>
<evidence type="ECO:0000313" key="1">
    <source>
        <dbReference type="EMBL" id="ESA21589.1"/>
    </source>
</evidence>
<accession>U9UMH1</accession>
<sequence length="181" mass="21530">MVNKLWCEIVIPLLWKDPWRYIDYRTNKNPLYSIITSYFSDDIKEFLKKEGIQILGQSLAFDYLTFCRSINVDIIDDIISVGSSLEYERFLLQEEIYNLLMRKCPEIKYLDIRGTYQIFYLPEAKTRLESLCELTCNTSIDPDYFYRLARVCQNIQRIIIINKKPEFNHGSAKLIEIDVIE</sequence>
<dbReference type="HOGENOM" id="CLU_028913_5_0_1"/>
<dbReference type="EMBL" id="KI276286">
    <property type="protein sequence ID" value="ESA21589.1"/>
    <property type="molecule type" value="Genomic_DNA"/>
</dbReference>
<organism evidence="1">
    <name type="scientific">Rhizophagus irregularis (strain DAOM 181602 / DAOM 197198 / MUCL 43194)</name>
    <name type="common">Arbuscular mycorrhizal fungus</name>
    <name type="synonym">Glomus intraradices</name>
    <dbReference type="NCBI Taxonomy" id="747089"/>
    <lineage>
        <taxon>Eukaryota</taxon>
        <taxon>Fungi</taxon>
        <taxon>Fungi incertae sedis</taxon>
        <taxon>Mucoromycota</taxon>
        <taxon>Glomeromycotina</taxon>
        <taxon>Glomeromycetes</taxon>
        <taxon>Glomerales</taxon>
        <taxon>Glomeraceae</taxon>
        <taxon>Rhizophagus</taxon>
    </lineage>
</organism>